<proteinExistence type="predicted"/>
<dbReference type="EMBL" id="MEIA01000277">
    <property type="protein sequence ID" value="OJF11768.1"/>
    <property type="molecule type" value="Genomic_DNA"/>
</dbReference>
<name>A0A1K0FGC7_9ACTN</name>
<dbReference type="AlphaFoldDB" id="A0A1K0FGC7"/>
<comment type="caution">
    <text evidence="2">The sequence shown here is derived from an EMBL/GenBank/DDBJ whole genome shotgun (WGS) entry which is preliminary data.</text>
</comment>
<dbReference type="RefSeq" id="WP_071807705.1">
    <property type="nucleotide sequence ID" value="NZ_MEIA01000277.1"/>
</dbReference>
<evidence type="ECO:0000313" key="3">
    <source>
        <dbReference type="Proteomes" id="UP000182486"/>
    </source>
</evidence>
<evidence type="ECO:0000256" key="1">
    <source>
        <dbReference type="SAM" id="MobiDB-lite"/>
    </source>
</evidence>
<reference evidence="2 3" key="1">
    <citation type="submission" date="2016-09" db="EMBL/GenBank/DDBJ databases">
        <title>Couchioplanes caeruleus draft genome sequence.</title>
        <authorList>
            <person name="Sheehan J."/>
            <person name="Caffrey P."/>
        </authorList>
    </citation>
    <scope>NUCLEOTIDE SEQUENCE [LARGE SCALE GENOMIC DNA]</scope>
    <source>
        <strain evidence="2 3">DSM 43634</strain>
    </source>
</reference>
<sequence>MRSASPEPHGPSRPHPAIFVPSRRRHPDDWLDRRCDEVISPAVRTALWDFVRETVPVTHPGATAPAGRPRLSGLNDGRGAAVKIAMLSADGGAGACLVLRAGPGVPEPGPGPHRPWRQELGAPGVRAGATAVTGIEQVTAADVAALLGGAPSAGAAAEPAASPVRPWLVVRVAVPEATGTLSVDPGDGLLRPVLDFTVLALDGPRPPGERPARCPLCGCGRIRRYATFDLCPDCGWIARGPGATRRHHPASDPALP</sequence>
<feature type="region of interest" description="Disordered" evidence="1">
    <location>
        <begin position="1"/>
        <end position="26"/>
    </location>
</feature>
<gene>
    <name evidence="2" type="ORF">BG844_24400</name>
</gene>
<keyword evidence="3" id="KW-1185">Reference proteome</keyword>
<evidence type="ECO:0000313" key="2">
    <source>
        <dbReference type="EMBL" id="OJF11768.1"/>
    </source>
</evidence>
<dbReference type="Proteomes" id="UP000182486">
    <property type="component" value="Unassembled WGS sequence"/>
</dbReference>
<protein>
    <submittedName>
        <fullName evidence="2">Uncharacterized protein</fullName>
    </submittedName>
</protein>
<accession>A0A1K0FGC7</accession>
<organism evidence="2 3">
    <name type="scientific">Couchioplanes caeruleus subsp. caeruleus</name>
    <dbReference type="NCBI Taxonomy" id="56427"/>
    <lineage>
        <taxon>Bacteria</taxon>
        <taxon>Bacillati</taxon>
        <taxon>Actinomycetota</taxon>
        <taxon>Actinomycetes</taxon>
        <taxon>Micromonosporales</taxon>
        <taxon>Micromonosporaceae</taxon>
        <taxon>Couchioplanes</taxon>
    </lineage>
</organism>